<accession>A0A8J7MNG9</accession>
<protein>
    <submittedName>
        <fullName evidence="1">Uncharacterized protein</fullName>
    </submittedName>
</protein>
<dbReference type="RefSeq" id="WP_202657922.1">
    <property type="nucleotide sequence ID" value="NZ_JAESVP010000001.1"/>
</dbReference>
<dbReference type="EMBL" id="JAESVP010000001">
    <property type="protein sequence ID" value="MBL4926958.1"/>
    <property type="molecule type" value="Genomic_DNA"/>
</dbReference>
<comment type="caution">
    <text evidence="1">The sequence shown here is derived from an EMBL/GenBank/DDBJ whole genome shotgun (WGS) entry which is preliminary data.</text>
</comment>
<proteinExistence type="predicted"/>
<evidence type="ECO:0000313" key="2">
    <source>
        <dbReference type="Proteomes" id="UP000619033"/>
    </source>
</evidence>
<dbReference type="AlphaFoldDB" id="A0A8J7MNG9"/>
<dbReference type="Proteomes" id="UP000619033">
    <property type="component" value="Unassembled WGS sequence"/>
</dbReference>
<organism evidence="1 2">
    <name type="scientific">Fuscibacter oryzae</name>
    <dbReference type="NCBI Taxonomy" id="2803939"/>
    <lineage>
        <taxon>Bacteria</taxon>
        <taxon>Pseudomonadati</taxon>
        <taxon>Pseudomonadota</taxon>
        <taxon>Alphaproteobacteria</taxon>
        <taxon>Rhodobacterales</taxon>
        <taxon>Paracoccaceae</taxon>
        <taxon>Fuscibacter</taxon>
    </lineage>
</organism>
<gene>
    <name evidence="1" type="ORF">JI744_02455</name>
</gene>
<sequence length="54" mass="6120">MQLYRNLIALLGRKSTTAAPDAFADRLSRIGLREARRSQVCSALFRYSPQHLEA</sequence>
<reference evidence="1" key="1">
    <citation type="submission" date="2021-01" db="EMBL/GenBank/DDBJ databases">
        <title>Genome seq and assembly of Tabrizicola sp. KVB23.</title>
        <authorList>
            <person name="Chhetri G."/>
        </authorList>
    </citation>
    <scope>NUCLEOTIDE SEQUENCE</scope>
    <source>
        <strain evidence="1">KVB23</strain>
    </source>
</reference>
<name>A0A8J7MNG9_9RHOB</name>
<evidence type="ECO:0000313" key="1">
    <source>
        <dbReference type="EMBL" id="MBL4926958.1"/>
    </source>
</evidence>
<keyword evidence="2" id="KW-1185">Reference proteome</keyword>